<dbReference type="Pfam" id="PF21258">
    <property type="entry name" value="Glyco_hydro_120_ins"/>
    <property type="match status" value="1"/>
</dbReference>
<evidence type="ECO:0000313" key="6">
    <source>
        <dbReference type="EMBL" id="MBU3862604.1"/>
    </source>
</evidence>
<evidence type="ECO:0000259" key="5">
    <source>
        <dbReference type="Pfam" id="PF21258"/>
    </source>
</evidence>
<comment type="caution">
    <text evidence="6">The sequence shown here is derived from an EMBL/GenBank/DDBJ whole genome shotgun (WGS) entry which is preliminary data.</text>
</comment>
<dbReference type="InterPro" id="IPR039448">
    <property type="entry name" value="Beta_helix"/>
</dbReference>
<dbReference type="PROSITE" id="PS51318">
    <property type="entry name" value="TAT"/>
    <property type="match status" value="1"/>
</dbReference>
<keyword evidence="2" id="KW-0964">Secreted</keyword>
<accession>A0ABS6C6X8</accession>
<dbReference type="InterPro" id="IPR006311">
    <property type="entry name" value="TAT_signal"/>
</dbReference>
<dbReference type="InterPro" id="IPR049169">
    <property type="entry name" value="Glyco_hydro_120_ins"/>
</dbReference>
<organism evidence="6 7">
    <name type="scientific">Streptomyces niphimycinicus</name>
    <dbReference type="NCBI Taxonomy" id="2842201"/>
    <lineage>
        <taxon>Bacteria</taxon>
        <taxon>Bacillati</taxon>
        <taxon>Actinomycetota</taxon>
        <taxon>Actinomycetes</taxon>
        <taxon>Kitasatosporales</taxon>
        <taxon>Streptomycetaceae</taxon>
        <taxon>Streptomyces</taxon>
    </lineage>
</organism>
<evidence type="ECO:0000313" key="7">
    <source>
        <dbReference type="Proteomes" id="UP000720508"/>
    </source>
</evidence>
<dbReference type="Pfam" id="PF13229">
    <property type="entry name" value="Beta_helix"/>
    <property type="match status" value="1"/>
</dbReference>
<evidence type="ECO:0000256" key="1">
    <source>
        <dbReference type="ARBA" id="ARBA00004613"/>
    </source>
</evidence>
<dbReference type="RefSeq" id="WP_216338950.1">
    <property type="nucleotide sequence ID" value="NZ_JAHLEM010000002.1"/>
</dbReference>
<sequence>MNERHPDSAIRRDVSRRAFLAVSAGASAGLASGVAPVATSNAAAATGTVYYVSKSGSDTADGPSGAPLLTINAAAQKAQPGDVVLVRAGTYREEVIPPRGGTGDDMRITYAADAGASVTVTGSDVFESWTRVSGDVHQLKIKNSYFNGFNPYAWQVHGDWFDANGRIHRVGMVYLDGAWLPEATSLDAVTSNPNASWWSDVDGLVEGTAPKYEPSYDESGYTTLTAKFPGVDPNKGTVEVGIRGTAFKPAATNLDYITIRGFTLRNAATNWCAPTMGQWGLVSAYWCKGWVIEGNEIAYSRCCGIALGKYSDEYDGLRGTTEGYYLTISDAQDSGGWSFANIGGHVVRNNTIHHCGQTGIVGSLGGIGSRITGNEIYHSNSQGIWGGAEMGGIKLHAAIDVVIAENHIYNTGGYAGIWLDWMAQGTQVVRNLFHHNADSDIFAEVDHGPLLIANNVMLSAGGLNCLSDGVAGAHNLITGAVFAKADERQTPYMEPHSTTTVAKADIPLGGQQWMNNILGASADLSVWDSASASCPITMKANVHTKGATPSEKEQGGVDAASVAYTPALTKKSDGWYLAVPRVESWRSTQALVSTATLTKAPTSDQAFTNPDGSHMSVSSDFLGVQRANSVPFPGPFESAGGTDAFKVWPRVVPSTDAWGRPS</sequence>
<feature type="domain" description="Right handed beta helix" evidence="4">
    <location>
        <begin position="328"/>
        <end position="465"/>
    </location>
</feature>
<dbReference type="InterPro" id="IPR006626">
    <property type="entry name" value="PbH1"/>
</dbReference>
<gene>
    <name evidence="6" type="ORF">KN815_00265</name>
</gene>
<dbReference type="InterPro" id="IPR052052">
    <property type="entry name" value="Polysaccharide_Lyase_9"/>
</dbReference>
<reference evidence="6 7" key="1">
    <citation type="submission" date="2021-06" db="EMBL/GenBank/DDBJ databases">
        <authorList>
            <person name="Pan X."/>
        </authorList>
    </citation>
    <scope>NUCLEOTIDE SEQUENCE [LARGE SCALE GENOMIC DNA]</scope>
    <source>
        <strain evidence="6 7">4503</strain>
    </source>
</reference>
<dbReference type="SMART" id="SM00710">
    <property type="entry name" value="PbH1"/>
    <property type="match status" value="4"/>
</dbReference>
<feature type="domain" description="Glycoside hydrolase 120 insertion" evidence="5">
    <location>
        <begin position="127"/>
        <end position="240"/>
    </location>
</feature>
<dbReference type="EMBL" id="JAHLEM010000002">
    <property type="protein sequence ID" value="MBU3862604.1"/>
    <property type="molecule type" value="Genomic_DNA"/>
</dbReference>
<proteinExistence type="predicted"/>
<evidence type="ECO:0000256" key="2">
    <source>
        <dbReference type="ARBA" id="ARBA00022525"/>
    </source>
</evidence>
<name>A0ABS6C6X8_9ACTN</name>
<evidence type="ECO:0000259" key="4">
    <source>
        <dbReference type="Pfam" id="PF13229"/>
    </source>
</evidence>
<protein>
    <submittedName>
        <fullName evidence="6">Right-handed parallel beta-helix repeat-containing protein</fullName>
    </submittedName>
</protein>
<dbReference type="PANTHER" id="PTHR40088">
    <property type="entry name" value="PECTATE LYASE (EUROFUNG)"/>
    <property type="match status" value="1"/>
</dbReference>
<keyword evidence="7" id="KW-1185">Reference proteome</keyword>
<dbReference type="Proteomes" id="UP000720508">
    <property type="component" value="Unassembled WGS sequence"/>
</dbReference>
<keyword evidence="3" id="KW-0732">Signal</keyword>
<evidence type="ECO:0000256" key="3">
    <source>
        <dbReference type="ARBA" id="ARBA00022729"/>
    </source>
</evidence>
<comment type="subcellular location">
    <subcellularLocation>
        <location evidence="1">Secreted</location>
    </subcellularLocation>
</comment>
<dbReference type="PANTHER" id="PTHR40088:SF2">
    <property type="entry name" value="SECRETED SUGAR HYDROLASE"/>
    <property type="match status" value="1"/>
</dbReference>